<proteinExistence type="predicted"/>
<reference evidence="2 3" key="1">
    <citation type="submission" date="2018-12" db="EMBL/GenBank/DDBJ databases">
        <authorList>
            <consortium name="Pathogen Informatics"/>
        </authorList>
    </citation>
    <scope>NUCLEOTIDE SEQUENCE [LARGE SCALE GENOMIC DNA]</scope>
    <source>
        <strain evidence="2 3">NCTC13635</strain>
    </source>
</reference>
<dbReference type="AlphaFoldDB" id="A0A3S4KAT1"/>
<evidence type="ECO:0000256" key="1">
    <source>
        <dbReference type="SAM" id="MobiDB-lite"/>
    </source>
</evidence>
<feature type="region of interest" description="Disordered" evidence="1">
    <location>
        <begin position="1"/>
        <end position="45"/>
    </location>
</feature>
<name>A0A3S4KAT1_KLEPN</name>
<feature type="region of interest" description="Disordered" evidence="1">
    <location>
        <begin position="64"/>
        <end position="83"/>
    </location>
</feature>
<evidence type="ECO:0000313" key="3">
    <source>
        <dbReference type="Proteomes" id="UP000282433"/>
    </source>
</evidence>
<accession>A0A3S4KAT1</accession>
<evidence type="ECO:0000313" key="2">
    <source>
        <dbReference type="EMBL" id="VEB00601.1"/>
    </source>
</evidence>
<gene>
    <name evidence="2" type="ORF">NCTC13635_01426</name>
</gene>
<sequence length="83" mass="9427">MQTEIGPHNAENGEGDVAQQLVRQANGDLHQGDKQSGFAHQPRDDQKYAHLLKQQQHQIKLVHTRKPHMPESAYHTLPGENFL</sequence>
<organism evidence="2 3">
    <name type="scientific">Klebsiella pneumoniae</name>
    <dbReference type="NCBI Taxonomy" id="573"/>
    <lineage>
        <taxon>Bacteria</taxon>
        <taxon>Pseudomonadati</taxon>
        <taxon>Pseudomonadota</taxon>
        <taxon>Gammaproteobacteria</taxon>
        <taxon>Enterobacterales</taxon>
        <taxon>Enterobacteriaceae</taxon>
        <taxon>Klebsiella/Raoultella group</taxon>
        <taxon>Klebsiella</taxon>
        <taxon>Klebsiella pneumoniae complex</taxon>
    </lineage>
</organism>
<dbReference type="EMBL" id="LR134162">
    <property type="protein sequence ID" value="VEB00601.1"/>
    <property type="molecule type" value="Genomic_DNA"/>
</dbReference>
<protein>
    <submittedName>
        <fullName evidence="2">Uncharacterized protein</fullName>
    </submittedName>
</protein>
<dbReference type="Proteomes" id="UP000282433">
    <property type="component" value="Chromosome"/>
</dbReference>